<feature type="transmembrane region" description="Helical" evidence="2">
    <location>
        <begin position="135"/>
        <end position="158"/>
    </location>
</feature>
<comment type="caution">
    <text evidence="3">The sequence shown here is derived from an EMBL/GenBank/DDBJ whole genome shotgun (WGS) entry which is preliminary data.</text>
</comment>
<evidence type="ECO:0000313" key="4">
    <source>
        <dbReference type="Proteomes" id="UP001362999"/>
    </source>
</evidence>
<protein>
    <submittedName>
        <fullName evidence="3">Uncharacterized protein</fullName>
    </submittedName>
</protein>
<evidence type="ECO:0000313" key="3">
    <source>
        <dbReference type="EMBL" id="KAK6988717.1"/>
    </source>
</evidence>
<accession>A0AAV9ZRC5</accession>
<feature type="transmembrane region" description="Helical" evidence="2">
    <location>
        <begin position="60"/>
        <end position="85"/>
    </location>
</feature>
<sequence>MHAPSACMLGSSAITQTPGFAPRRPLRRTRAQLLSHPRPHGPNKETAIDILLLRPLLTTIGWRFVILYISCQVLSPFLATFILLARPSLSVILRYRSIPHTVVMIATPSTPPQHLVDTMSSWYSLFIGKWVNVNLVWLFFNIFAVAFFFLQSLFRFLARQIQLSFDIA</sequence>
<keyword evidence="2" id="KW-1133">Transmembrane helix</keyword>
<keyword evidence="2" id="KW-0812">Transmembrane</keyword>
<feature type="region of interest" description="Disordered" evidence="1">
    <location>
        <begin position="1"/>
        <end position="22"/>
    </location>
</feature>
<evidence type="ECO:0000256" key="2">
    <source>
        <dbReference type="SAM" id="Phobius"/>
    </source>
</evidence>
<dbReference type="AlphaFoldDB" id="A0AAV9ZRC5"/>
<keyword evidence="2" id="KW-0472">Membrane</keyword>
<proteinExistence type="predicted"/>
<evidence type="ECO:0000256" key="1">
    <source>
        <dbReference type="SAM" id="MobiDB-lite"/>
    </source>
</evidence>
<dbReference type="Proteomes" id="UP001362999">
    <property type="component" value="Unassembled WGS sequence"/>
</dbReference>
<reference evidence="3 4" key="1">
    <citation type="journal article" date="2024" name="J Genomics">
        <title>Draft genome sequencing and assembly of Favolaschia claudopus CIRM-BRFM 2984 isolated from oak limbs.</title>
        <authorList>
            <person name="Navarro D."/>
            <person name="Drula E."/>
            <person name="Chaduli D."/>
            <person name="Cazenave R."/>
            <person name="Ahrendt S."/>
            <person name="Wang J."/>
            <person name="Lipzen A."/>
            <person name="Daum C."/>
            <person name="Barry K."/>
            <person name="Grigoriev I.V."/>
            <person name="Favel A."/>
            <person name="Rosso M.N."/>
            <person name="Martin F."/>
        </authorList>
    </citation>
    <scope>NUCLEOTIDE SEQUENCE [LARGE SCALE GENOMIC DNA]</scope>
    <source>
        <strain evidence="3 4">CIRM-BRFM 2984</strain>
    </source>
</reference>
<name>A0AAV9ZRC5_9AGAR</name>
<gene>
    <name evidence="3" type="ORF">R3P38DRAFT_3291084</name>
</gene>
<organism evidence="3 4">
    <name type="scientific">Favolaschia claudopus</name>
    <dbReference type="NCBI Taxonomy" id="2862362"/>
    <lineage>
        <taxon>Eukaryota</taxon>
        <taxon>Fungi</taxon>
        <taxon>Dikarya</taxon>
        <taxon>Basidiomycota</taxon>
        <taxon>Agaricomycotina</taxon>
        <taxon>Agaricomycetes</taxon>
        <taxon>Agaricomycetidae</taxon>
        <taxon>Agaricales</taxon>
        <taxon>Marasmiineae</taxon>
        <taxon>Mycenaceae</taxon>
        <taxon>Favolaschia</taxon>
    </lineage>
</organism>
<keyword evidence="4" id="KW-1185">Reference proteome</keyword>
<dbReference type="EMBL" id="JAWWNJ010000121">
    <property type="protein sequence ID" value="KAK6988717.1"/>
    <property type="molecule type" value="Genomic_DNA"/>
</dbReference>